<protein>
    <submittedName>
        <fullName evidence="2">Acetyltransferase</fullName>
    </submittedName>
</protein>
<dbReference type="OrthoDB" id="9797989at2"/>
<accession>A0A402ABS1</accession>
<dbReference type="CDD" id="cd04301">
    <property type="entry name" value="NAT_SF"/>
    <property type="match status" value="1"/>
</dbReference>
<name>A0A402ABS1_9CHLR</name>
<dbReference type="PANTHER" id="PTHR39173">
    <property type="entry name" value="ACETYLTRANSFERASE"/>
    <property type="match status" value="1"/>
</dbReference>
<dbReference type="RefSeq" id="WP_126548428.1">
    <property type="nucleotide sequence ID" value="NZ_BIFS01000001.1"/>
</dbReference>
<gene>
    <name evidence="2" type="ORF">KDK_03490</name>
</gene>
<dbReference type="AlphaFoldDB" id="A0A402ABS1"/>
<evidence type="ECO:0000313" key="3">
    <source>
        <dbReference type="Proteomes" id="UP000287188"/>
    </source>
</evidence>
<dbReference type="Pfam" id="PF13302">
    <property type="entry name" value="Acetyltransf_3"/>
    <property type="match status" value="1"/>
</dbReference>
<dbReference type="GO" id="GO:0016747">
    <property type="term" value="F:acyltransferase activity, transferring groups other than amino-acyl groups"/>
    <property type="evidence" value="ECO:0007669"/>
    <property type="project" value="InterPro"/>
</dbReference>
<keyword evidence="2" id="KW-0808">Transferase</keyword>
<dbReference type="PANTHER" id="PTHR39173:SF1">
    <property type="entry name" value="ACETYLTRANSFERASE"/>
    <property type="match status" value="1"/>
</dbReference>
<evidence type="ECO:0000313" key="2">
    <source>
        <dbReference type="EMBL" id="GCE16549.1"/>
    </source>
</evidence>
<reference evidence="3" key="1">
    <citation type="submission" date="2018-12" db="EMBL/GenBank/DDBJ databases">
        <title>Tengunoibacter tsumagoiensis gen. nov., sp. nov., Dictyobacter kobayashii sp. nov., D. alpinus sp. nov., and D. joshuensis sp. nov. and description of Dictyobacteraceae fam. nov. within the order Ktedonobacterales isolated from Tengu-no-mugimeshi.</title>
        <authorList>
            <person name="Wang C.M."/>
            <person name="Zheng Y."/>
            <person name="Sakai Y."/>
            <person name="Toyoda A."/>
            <person name="Minakuchi Y."/>
            <person name="Abe K."/>
            <person name="Yokota A."/>
            <person name="Yabe S."/>
        </authorList>
    </citation>
    <scope>NUCLEOTIDE SEQUENCE [LARGE SCALE GENOMIC DNA]</scope>
    <source>
        <strain evidence="3">Uno11</strain>
    </source>
</reference>
<dbReference type="InterPro" id="IPR016181">
    <property type="entry name" value="Acyl_CoA_acyltransferase"/>
</dbReference>
<dbReference type="Proteomes" id="UP000287188">
    <property type="component" value="Unassembled WGS sequence"/>
</dbReference>
<dbReference type="EMBL" id="BIFS01000001">
    <property type="protein sequence ID" value="GCE16549.1"/>
    <property type="molecule type" value="Genomic_DNA"/>
</dbReference>
<proteinExistence type="predicted"/>
<dbReference type="SUPFAM" id="SSF55729">
    <property type="entry name" value="Acyl-CoA N-acyltransferases (Nat)"/>
    <property type="match status" value="1"/>
</dbReference>
<keyword evidence="3" id="KW-1185">Reference proteome</keyword>
<evidence type="ECO:0000259" key="1">
    <source>
        <dbReference type="PROSITE" id="PS51186"/>
    </source>
</evidence>
<dbReference type="InterPro" id="IPR000182">
    <property type="entry name" value="GNAT_dom"/>
</dbReference>
<dbReference type="PROSITE" id="PS51186">
    <property type="entry name" value="GNAT"/>
    <property type="match status" value="1"/>
</dbReference>
<comment type="caution">
    <text evidence="2">The sequence shown here is derived from an EMBL/GenBank/DDBJ whole genome shotgun (WGS) entry which is preliminary data.</text>
</comment>
<feature type="domain" description="N-acetyltransferase" evidence="1">
    <location>
        <begin position="26"/>
        <end position="170"/>
    </location>
</feature>
<dbReference type="Gene3D" id="3.40.630.30">
    <property type="match status" value="1"/>
</dbReference>
<organism evidence="2 3">
    <name type="scientific">Dictyobacter kobayashii</name>
    <dbReference type="NCBI Taxonomy" id="2014872"/>
    <lineage>
        <taxon>Bacteria</taxon>
        <taxon>Bacillati</taxon>
        <taxon>Chloroflexota</taxon>
        <taxon>Ktedonobacteria</taxon>
        <taxon>Ktedonobacterales</taxon>
        <taxon>Dictyobacteraceae</taxon>
        <taxon>Dictyobacter</taxon>
    </lineage>
</organism>
<sequence length="170" mass="19711">MAFLSAPSEDYQSSYLEALQEYRVEGRGREPSPEEVAANFDTFVQHLHNQADRTKIKPRQVPTSEFWLIDGNNYLGRIFLRHELDKELLQKGGHIGYTIRPSRRKQGYGKLILKYGLVQAKAFGFERVLLTCDEDNHSSRTIIESNGGILENTIQVREWPAMVCRYWIHL</sequence>